<dbReference type="PANTHER" id="PTHR44337:SF13">
    <property type="entry name" value="IMMUNOGLOBULIN SUPERFAMILY MEMBER 23"/>
    <property type="match status" value="1"/>
</dbReference>
<protein>
    <submittedName>
        <fullName evidence="8">Uncharacterized protein</fullName>
    </submittedName>
</protein>
<keyword evidence="6" id="KW-0472">Membrane</keyword>
<keyword evidence="1 7" id="KW-0732">Signal</keyword>
<dbReference type="GeneID" id="117009626"/>
<reference evidence="8" key="2">
    <citation type="submission" date="2025-08" db="UniProtKB">
        <authorList>
            <consortium name="Ensembl"/>
        </authorList>
    </citation>
    <scope>IDENTIFICATION</scope>
</reference>
<accession>A0A8C3TTQ1</accession>
<reference evidence="8" key="1">
    <citation type="submission" date="2020-10" db="EMBL/GenBank/DDBJ databases">
        <title>Catharus ustulatus (Swainson's thrush) genome, bCatUst1, primary haplotype v2.</title>
        <authorList>
            <person name="Delmore K."/>
            <person name="Vafadar M."/>
            <person name="Formenti G."/>
            <person name="Chow W."/>
            <person name="Pelan S."/>
            <person name="Howe K."/>
            <person name="Rhie A."/>
            <person name="Mountcastle J."/>
            <person name="Haase B."/>
            <person name="Fedrigo O."/>
            <person name="Jarvis E.D."/>
        </authorList>
    </citation>
    <scope>NUCLEOTIDE SEQUENCE [LARGE SCALE GENOMIC DNA]</scope>
</reference>
<dbReference type="AlphaFoldDB" id="A0A8C3TTQ1"/>
<keyword evidence="3" id="KW-0325">Glycoprotein</keyword>
<dbReference type="InterPro" id="IPR013783">
    <property type="entry name" value="Ig-like_fold"/>
</dbReference>
<dbReference type="PANTHER" id="PTHR44337">
    <property type="entry name" value="CARCINOEMBRYONIC ANTIGEN-RELATED CELL ADHESION MOLECULE 8"/>
    <property type="match status" value="1"/>
</dbReference>
<gene>
    <name evidence="8" type="primary">CD58</name>
</gene>
<evidence type="ECO:0000313" key="8">
    <source>
        <dbReference type="Ensembl" id="ENSCUSP00005005710.1"/>
    </source>
</evidence>
<feature type="signal peptide" evidence="7">
    <location>
        <begin position="1"/>
        <end position="15"/>
    </location>
</feature>
<proteinExistence type="predicted"/>
<dbReference type="Gene3D" id="2.60.40.10">
    <property type="entry name" value="Immunoglobulins"/>
    <property type="match status" value="1"/>
</dbReference>
<feature type="region of interest" description="Disordered" evidence="5">
    <location>
        <begin position="234"/>
        <end position="270"/>
    </location>
</feature>
<dbReference type="OrthoDB" id="9427418at2759"/>
<dbReference type="Ensembl" id="ENSCUST00005005934.1">
    <property type="protein sequence ID" value="ENSCUSP00005005710.1"/>
    <property type="gene ID" value="ENSCUSG00005003612.1"/>
</dbReference>
<feature type="compositionally biased region" description="Polar residues" evidence="5">
    <location>
        <begin position="254"/>
        <end position="264"/>
    </location>
</feature>
<dbReference type="InterPro" id="IPR036179">
    <property type="entry name" value="Ig-like_dom_sf"/>
</dbReference>
<keyword evidence="9" id="KW-1185">Reference proteome</keyword>
<dbReference type="CTD" id="965"/>
<dbReference type="SUPFAM" id="SSF48726">
    <property type="entry name" value="Immunoglobulin"/>
    <property type="match status" value="1"/>
</dbReference>
<evidence type="ECO:0000256" key="5">
    <source>
        <dbReference type="SAM" id="MobiDB-lite"/>
    </source>
</evidence>
<evidence type="ECO:0000256" key="7">
    <source>
        <dbReference type="SAM" id="SignalP"/>
    </source>
</evidence>
<keyword evidence="2" id="KW-1015">Disulfide bond</keyword>
<keyword evidence="6" id="KW-0812">Transmembrane</keyword>
<organism evidence="8 9">
    <name type="scientific">Catharus ustulatus</name>
    <name type="common">Russet-backed thrush</name>
    <name type="synonym">Hylocichla ustulatus</name>
    <dbReference type="NCBI Taxonomy" id="91951"/>
    <lineage>
        <taxon>Eukaryota</taxon>
        <taxon>Metazoa</taxon>
        <taxon>Chordata</taxon>
        <taxon>Craniata</taxon>
        <taxon>Vertebrata</taxon>
        <taxon>Euteleostomi</taxon>
        <taxon>Archelosauria</taxon>
        <taxon>Archosauria</taxon>
        <taxon>Dinosauria</taxon>
        <taxon>Saurischia</taxon>
        <taxon>Theropoda</taxon>
        <taxon>Coelurosauria</taxon>
        <taxon>Aves</taxon>
        <taxon>Neognathae</taxon>
        <taxon>Neoaves</taxon>
        <taxon>Telluraves</taxon>
        <taxon>Australaves</taxon>
        <taxon>Passeriformes</taxon>
        <taxon>Turdidae</taxon>
        <taxon>Catharus</taxon>
    </lineage>
</organism>
<feature type="chain" id="PRO_5034404101" evidence="7">
    <location>
        <begin position="16"/>
        <end position="318"/>
    </location>
</feature>
<keyword evidence="6" id="KW-1133">Transmembrane helix</keyword>
<name>A0A8C3TTQ1_CATUS</name>
<evidence type="ECO:0000313" key="9">
    <source>
        <dbReference type="Proteomes" id="UP000694563"/>
    </source>
</evidence>
<dbReference type="RefSeq" id="XP_032939787.1">
    <property type="nucleotide sequence ID" value="XM_033083896.2"/>
</dbReference>
<evidence type="ECO:0000256" key="1">
    <source>
        <dbReference type="ARBA" id="ARBA00022729"/>
    </source>
</evidence>
<evidence type="ECO:0000256" key="3">
    <source>
        <dbReference type="ARBA" id="ARBA00023180"/>
    </source>
</evidence>
<sequence>MWLLASLLCLTPLQAHIDCMYVVGITGENFTFPVQIDQKIVETVWKKNKDIVAEWEEQNKPTYFDPLRNRSVLMENGSLTIFNLEKDDAGTYMLQYWDSVKDHYLDFELDVLDSLPEPNITCSISGDELLLNCTARFQGSLTYAWKLSNKPHSYQNQELFIPQKHVGTTTKATCIIKFSQTERSSGISLIQCLPEEKGDRNRGALSGAFVLTAIILVGILVFLCRKGTTKLGTGRRTAHINNPVNGSGEHDQLFSGNNQQQPNSGGAAFSHAVHDTNEEPKKDTALSEDDNALKDKQIVKNCVNQKGKCLFYGAVRCC</sequence>
<feature type="transmembrane region" description="Helical" evidence="6">
    <location>
        <begin position="204"/>
        <end position="224"/>
    </location>
</feature>
<reference evidence="8" key="3">
    <citation type="submission" date="2025-09" db="UniProtKB">
        <authorList>
            <consortium name="Ensembl"/>
        </authorList>
    </citation>
    <scope>IDENTIFICATION</scope>
</reference>
<dbReference type="Proteomes" id="UP000694563">
    <property type="component" value="Chromosome 2"/>
</dbReference>
<evidence type="ECO:0000256" key="4">
    <source>
        <dbReference type="ARBA" id="ARBA00023319"/>
    </source>
</evidence>
<keyword evidence="4" id="KW-0393">Immunoglobulin domain</keyword>
<evidence type="ECO:0000256" key="6">
    <source>
        <dbReference type="SAM" id="Phobius"/>
    </source>
</evidence>
<dbReference type="InterPro" id="IPR052598">
    <property type="entry name" value="IgSF_CEA-related"/>
</dbReference>
<evidence type="ECO:0000256" key="2">
    <source>
        <dbReference type="ARBA" id="ARBA00023157"/>
    </source>
</evidence>